<reference evidence="1" key="1">
    <citation type="journal article" date="2014" name="Int. J. Syst. Evol. Microbiol.">
        <title>Complete genome sequence of Corynebacterium casei LMG S-19264T (=DSM 44701T), isolated from a smear-ripened cheese.</title>
        <authorList>
            <consortium name="US DOE Joint Genome Institute (JGI-PGF)"/>
            <person name="Walter F."/>
            <person name="Albersmeier A."/>
            <person name="Kalinowski J."/>
            <person name="Ruckert C."/>
        </authorList>
    </citation>
    <scope>NUCLEOTIDE SEQUENCE</scope>
    <source>
        <strain evidence="1">CGMCC 1.15178</strain>
    </source>
</reference>
<dbReference type="Proteomes" id="UP000612456">
    <property type="component" value="Unassembled WGS sequence"/>
</dbReference>
<gene>
    <name evidence="1" type="ORF">GCM10010911_34120</name>
</gene>
<keyword evidence="2" id="KW-1185">Reference proteome</keyword>
<accession>A0A916Z2U5</accession>
<reference evidence="1" key="2">
    <citation type="submission" date="2020-09" db="EMBL/GenBank/DDBJ databases">
        <authorList>
            <person name="Sun Q."/>
            <person name="Zhou Y."/>
        </authorList>
    </citation>
    <scope>NUCLEOTIDE SEQUENCE</scope>
    <source>
        <strain evidence="1">CGMCC 1.15178</strain>
    </source>
</reference>
<protein>
    <submittedName>
        <fullName evidence="1">Uncharacterized protein</fullName>
    </submittedName>
</protein>
<sequence>MIDIANLSGSVPEEEFAGMPATRMVSRASRLTLVTSSGAIDMRIVTKFTHYATCLSN</sequence>
<dbReference type="EMBL" id="BMHP01000002">
    <property type="protein sequence ID" value="GGD73422.1"/>
    <property type="molecule type" value="Genomic_DNA"/>
</dbReference>
<organism evidence="1 2">
    <name type="scientific">Paenibacillus nasutitermitis</name>
    <dbReference type="NCBI Taxonomy" id="1652958"/>
    <lineage>
        <taxon>Bacteria</taxon>
        <taxon>Bacillati</taxon>
        <taxon>Bacillota</taxon>
        <taxon>Bacilli</taxon>
        <taxon>Bacillales</taxon>
        <taxon>Paenibacillaceae</taxon>
        <taxon>Paenibacillus</taxon>
    </lineage>
</organism>
<evidence type="ECO:0000313" key="1">
    <source>
        <dbReference type="EMBL" id="GGD73422.1"/>
    </source>
</evidence>
<name>A0A916Z2U5_9BACL</name>
<dbReference type="AlphaFoldDB" id="A0A916Z2U5"/>
<comment type="caution">
    <text evidence="1">The sequence shown here is derived from an EMBL/GenBank/DDBJ whole genome shotgun (WGS) entry which is preliminary data.</text>
</comment>
<evidence type="ECO:0000313" key="2">
    <source>
        <dbReference type="Proteomes" id="UP000612456"/>
    </source>
</evidence>
<proteinExistence type="predicted"/>